<keyword evidence="3" id="KW-1185">Reference proteome</keyword>
<dbReference type="EMBL" id="JAQIZT010000002">
    <property type="protein sequence ID" value="KAJ7008139.1"/>
    <property type="molecule type" value="Genomic_DNA"/>
</dbReference>
<evidence type="ECO:0000256" key="1">
    <source>
        <dbReference type="SAM" id="MobiDB-lite"/>
    </source>
</evidence>
<proteinExistence type="predicted"/>
<feature type="compositionally biased region" description="Basic and acidic residues" evidence="1">
    <location>
        <begin position="1"/>
        <end position="29"/>
    </location>
</feature>
<organism evidence="2 3">
    <name type="scientific">Populus alba x Populus x berolinensis</name>
    <dbReference type="NCBI Taxonomy" id="444605"/>
    <lineage>
        <taxon>Eukaryota</taxon>
        <taxon>Viridiplantae</taxon>
        <taxon>Streptophyta</taxon>
        <taxon>Embryophyta</taxon>
        <taxon>Tracheophyta</taxon>
        <taxon>Spermatophyta</taxon>
        <taxon>Magnoliopsida</taxon>
        <taxon>eudicotyledons</taxon>
        <taxon>Gunneridae</taxon>
        <taxon>Pentapetalae</taxon>
        <taxon>rosids</taxon>
        <taxon>fabids</taxon>
        <taxon>Malpighiales</taxon>
        <taxon>Salicaceae</taxon>
        <taxon>Saliceae</taxon>
        <taxon>Populus</taxon>
    </lineage>
</organism>
<gene>
    <name evidence="2" type="ORF">NC653_006988</name>
</gene>
<dbReference type="AlphaFoldDB" id="A0AAD6WF32"/>
<reference evidence="2" key="1">
    <citation type="journal article" date="2023" name="Mol. Ecol. Resour.">
        <title>Chromosome-level genome assembly of a triploid poplar Populus alba 'Berolinensis'.</title>
        <authorList>
            <person name="Chen S."/>
            <person name="Yu Y."/>
            <person name="Wang X."/>
            <person name="Wang S."/>
            <person name="Zhang T."/>
            <person name="Zhou Y."/>
            <person name="He R."/>
            <person name="Meng N."/>
            <person name="Wang Y."/>
            <person name="Liu W."/>
            <person name="Liu Z."/>
            <person name="Liu J."/>
            <person name="Guo Q."/>
            <person name="Huang H."/>
            <person name="Sederoff R.R."/>
            <person name="Wang G."/>
            <person name="Qu G."/>
            <person name="Chen S."/>
        </authorList>
    </citation>
    <scope>NUCLEOTIDE SEQUENCE</scope>
    <source>
        <strain evidence="2">SC-2020</strain>
    </source>
</reference>
<feature type="region of interest" description="Disordered" evidence="1">
    <location>
        <begin position="1"/>
        <end position="33"/>
    </location>
</feature>
<name>A0AAD6WF32_9ROSI</name>
<dbReference type="Proteomes" id="UP001164929">
    <property type="component" value="Chromosome 2"/>
</dbReference>
<sequence length="65" mass="7160">MDFKKSKQIGDEEGEKHLPERRAGDRESEANALAADDQKRKILGLLGWVSFGFPHPLLAGKGSLL</sequence>
<protein>
    <submittedName>
        <fullName evidence="2">Uncharacterized protein</fullName>
    </submittedName>
</protein>
<evidence type="ECO:0000313" key="3">
    <source>
        <dbReference type="Proteomes" id="UP001164929"/>
    </source>
</evidence>
<evidence type="ECO:0000313" key="2">
    <source>
        <dbReference type="EMBL" id="KAJ7008139.1"/>
    </source>
</evidence>
<comment type="caution">
    <text evidence="2">The sequence shown here is derived from an EMBL/GenBank/DDBJ whole genome shotgun (WGS) entry which is preliminary data.</text>
</comment>
<accession>A0AAD6WF32</accession>